<evidence type="ECO:0008006" key="3">
    <source>
        <dbReference type="Google" id="ProtNLM"/>
    </source>
</evidence>
<dbReference type="Proteomes" id="UP001054252">
    <property type="component" value="Unassembled WGS sequence"/>
</dbReference>
<dbReference type="AlphaFoldDB" id="A0AAV5IIY5"/>
<name>A0AAV5IIY5_9ROSI</name>
<proteinExistence type="predicted"/>
<comment type="caution">
    <text evidence="1">The sequence shown here is derived from an EMBL/GenBank/DDBJ whole genome shotgun (WGS) entry which is preliminary data.</text>
</comment>
<protein>
    <recommendedName>
        <fullName evidence="3">Secreted protein</fullName>
    </recommendedName>
</protein>
<evidence type="ECO:0000313" key="2">
    <source>
        <dbReference type="Proteomes" id="UP001054252"/>
    </source>
</evidence>
<sequence length="128" mass="14069">MVLWWLPVHGGVVYGGVVYGGAVLGEQQQPELLSGDAGTARRANVCEWYHTLSYQRLWMQLASPFHGDNSTPLYHTFIVMEKFGLVRFTPSQPGGLVGVLFRFHIVHAPTMGKVSHCCPSGYGEAIHG</sequence>
<accession>A0AAV5IIY5</accession>
<keyword evidence="2" id="KW-1185">Reference proteome</keyword>
<reference evidence="1 2" key="1">
    <citation type="journal article" date="2021" name="Commun. Biol.">
        <title>The genome of Shorea leprosula (Dipterocarpaceae) highlights the ecological relevance of drought in aseasonal tropical rainforests.</title>
        <authorList>
            <person name="Ng K.K.S."/>
            <person name="Kobayashi M.J."/>
            <person name="Fawcett J.A."/>
            <person name="Hatakeyama M."/>
            <person name="Paape T."/>
            <person name="Ng C.H."/>
            <person name="Ang C.C."/>
            <person name="Tnah L.H."/>
            <person name="Lee C.T."/>
            <person name="Nishiyama T."/>
            <person name="Sese J."/>
            <person name="O'Brien M.J."/>
            <person name="Copetti D."/>
            <person name="Mohd Noor M.I."/>
            <person name="Ong R.C."/>
            <person name="Putra M."/>
            <person name="Sireger I.Z."/>
            <person name="Indrioko S."/>
            <person name="Kosugi Y."/>
            <person name="Izuno A."/>
            <person name="Isagi Y."/>
            <person name="Lee S.L."/>
            <person name="Shimizu K.K."/>
        </authorList>
    </citation>
    <scope>NUCLEOTIDE SEQUENCE [LARGE SCALE GENOMIC DNA]</scope>
    <source>
        <strain evidence="1">214</strain>
    </source>
</reference>
<dbReference type="EMBL" id="BPVZ01000012">
    <property type="protein sequence ID" value="GKU97787.1"/>
    <property type="molecule type" value="Genomic_DNA"/>
</dbReference>
<evidence type="ECO:0000313" key="1">
    <source>
        <dbReference type="EMBL" id="GKU97787.1"/>
    </source>
</evidence>
<gene>
    <name evidence="1" type="ORF">SLEP1_g10878</name>
</gene>
<organism evidence="1 2">
    <name type="scientific">Rubroshorea leprosula</name>
    <dbReference type="NCBI Taxonomy" id="152421"/>
    <lineage>
        <taxon>Eukaryota</taxon>
        <taxon>Viridiplantae</taxon>
        <taxon>Streptophyta</taxon>
        <taxon>Embryophyta</taxon>
        <taxon>Tracheophyta</taxon>
        <taxon>Spermatophyta</taxon>
        <taxon>Magnoliopsida</taxon>
        <taxon>eudicotyledons</taxon>
        <taxon>Gunneridae</taxon>
        <taxon>Pentapetalae</taxon>
        <taxon>rosids</taxon>
        <taxon>malvids</taxon>
        <taxon>Malvales</taxon>
        <taxon>Dipterocarpaceae</taxon>
        <taxon>Rubroshorea</taxon>
    </lineage>
</organism>